<keyword evidence="4 7" id="KW-0418">Kinase</keyword>
<evidence type="ECO:0000256" key="2">
    <source>
        <dbReference type="ARBA" id="ARBA00022679"/>
    </source>
</evidence>
<evidence type="ECO:0000256" key="5">
    <source>
        <dbReference type="ARBA" id="ARBA00022840"/>
    </source>
</evidence>
<keyword evidence="3" id="KW-0547">Nucleotide-binding</keyword>
<dbReference type="SUPFAM" id="SSF56112">
    <property type="entry name" value="Protein kinase-like (PK-like)"/>
    <property type="match status" value="1"/>
</dbReference>
<dbReference type="PROSITE" id="PS50011">
    <property type="entry name" value="PROTEIN_KINASE_DOM"/>
    <property type="match status" value="1"/>
</dbReference>
<keyword evidence="2" id="KW-0808">Transferase</keyword>
<keyword evidence="5" id="KW-0067">ATP-binding</keyword>
<organism evidence="7 8">
    <name type="scientific">Clanis bilineata nucleopolyhedrovirus</name>
    <dbReference type="NCBI Taxonomy" id="1307957"/>
    <lineage>
        <taxon>Viruses</taxon>
        <taxon>Viruses incertae sedis</taxon>
        <taxon>Naldaviricetes</taxon>
        <taxon>Lefavirales</taxon>
        <taxon>Baculoviridae</taxon>
        <taxon>Alphabaculovirus</taxon>
        <taxon>Alphabaculovirus clabilineatae</taxon>
    </lineage>
</organism>
<proteinExistence type="predicted"/>
<dbReference type="Proteomes" id="UP000214353">
    <property type="component" value="Segment"/>
</dbReference>
<feature type="domain" description="Protein kinase" evidence="6">
    <location>
        <begin position="17"/>
        <end position="262"/>
    </location>
</feature>
<dbReference type="GO" id="GO:0004674">
    <property type="term" value="F:protein serine/threonine kinase activity"/>
    <property type="evidence" value="ECO:0007669"/>
    <property type="project" value="UniProtKB-KW"/>
</dbReference>
<evidence type="ECO:0000313" key="8">
    <source>
        <dbReference type="Proteomes" id="UP000214353"/>
    </source>
</evidence>
<dbReference type="InterPro" id="IPR008271">
    <property type="entry name" value="Ser/Thr_kinase_AS"/>
</dbReference>
<dbReference type="Pfam" id="PF00069">
    <property type="entry name" value="Pkinase"/>
    <property type="match status" value="1"/>
</dbReference>
<dbReference type="EMBL" id="DQ504428">
    <property type="protein sequence ID" value="ABF47348.1"/>
    <property type="molecule type" value="Genomic_DNA"/>
</dbReference>
<dbReference type="GO" id="GO:0005524">
    <property type="term" value="F:ATP binding"/>
    <property type="evidence" value="ECO:0007669"/>
    <property type="project" value="UniProtKB-KW"/>
</dbReference>
<keyword evidence="1" id="KW-0723">Serine/threonine-protein kinase</keyword>
<evidence type="ECO:0000259" key="6">
    <source>
        <dbReference type="PROSITE" id="PS50011"/>
    </source>
</evidence>
<dbReference type="PANTHER" id="PTHR24351">
    <property type="entry name" value="RIBOSOMAL PROTEIN S6 KINASE"/>
    <property type="match status" value="1"/>
</dbReference>
<accession>Q0N495</accession>
<evidence type="ECO:0000256" key="4">
    <source>
        <dbReference type="ARBA" id="ARBA00022777"/>
    </source>
</evidence>
<name>Q0N495_9ABAC</name>
<keyword evidence="8" id="KW-1185">Reference proteome</keyword>
<evidence type="ECO:0000313" key="7">
    <source>
        <dbReference type="EMBL" id="ABF47348.1"/>
    </source>
</evidence>
<dbReference type="RefSeq" id="YP_717541.1">
    <property type="nucleotide sequence ID" value="NC_008293.1"/>
</dbReference>
<dbReference type="OrthoDB" id="8955at10239"/>
<dbReference type="InterPro" id="IPR011009">
    <property type="entry name" value="Kinase-like_dom_sf"/>
</dbReference>
<dbReference type="GeneID" id="5141860"/>
<dbReference type="InterPro" id="IPR000719">
    <property type="entry name" value="Prot_kinase_dom"/>
</dbReference>
<dbReference type="KEGG" id="vg:5141860"/>
<dbReference type="PROSITE" id="PS00108">
    <property type="entry name" value="PROTEIN_KINASE_ST"/>
    <property type="match status" value="1"/>
</dbReference>
<protein>
    <submittedName>
        <fullName evidence="7">Protein kinase 1</fullName>
    </submittedName>
</protein>
<sequence>MDTFLSEIQHFDEDTTPRNDIKLINGKFGKVYVRNHTPTQKDFLFKQISNKMYDPIEIFVHQLMNKHKNFIKLFYSFNTLRGHLLIMDYIKGGDLFDLLRKEDFIPLSEVKFILREVIEALMALHKNHIIHNDIKLENILYNRPSNVYLCDYGLCKMIGTESCGDGTIDYFSPEKILGQKNDTHFDWWSVGVLCYELLTGDHPYKPDPDEDLKIDVLHYRQRQHINLTNVPQCARNFVGSLLKYNINYRCINGEAMLKMDFMLK</sequence>
<dbReference type="Gene3D" id="1.10.510.10">
    <property type="entry name" value="Transferase(Phosphotransferase) domain 1"/>
    <property type="match status" value="1"/>
</dbReference>
<reference evidence="7 8" key="1">
    <citation type="journal article" date="2009" name="BMC Genomics">
        <title>Genomic sequence, organization and characteristics of a new nucleopolyhedrovirus isolated from Clanis bilineata larva.</title>
        <authorList>
            <person name="Zhu S.Y."/>
            <person name="Yi J.P."/>
            <person name="Shen W.D."/>
            <person name="Wang L.Q."/>
            <person name="He H.G."/>
            <person name="Wang Y."/>
            <person name="Li B."/>
            <person name="Wang W.B."/>
        </authorList>
    </citation>
    <scope>NUCLEOTIDE SEQUENCE [LARGE SCALE GENOMIC DNA]</scope>
    <source>
        <strain evidence="7">DZ1</strain>
    </source>
</reference>
<evidence type="ECO:0000256" key="1">
    <source>
        <dbReference type="ARBA" id="ARBA00022527"/>
    </source>
</evidence>
<evidence type="ECO:0000256" key="3">
    <source>
        <dbReference type="ARBA" id="ARBA00022741"/>
    </source>
</evidence>
<dbReference type="SMART" id="SM00220">
    <property type="entry name" value="S_TKc"/>
    <property type="match status" value="1"/>
</dbReference>